<accession>A0ABU8LVC7</accession>
<feature type="compositionally biased region" description="Basic and acidic residues" evidence="1">
    <location>
        <begin position="354"/>
        <end position="368"/>
    </location>
</feature>
<dbReference type="Proteomes" id="UP001368654">
    <property type="component" value="Unassembled WGS sequence"/>
</dbReference>
<dbReference type="EMBL" id="JBBDGL010000002">
    <property type="protein sequence ID" value="MEJ1155813.1"/>
    <property type="molecule type" value="Genomic_DNA"/>
</dbReference>
<dbReference type="RefSeq" id="WP_337338229.1">
    <property type="nucleotide sequence ID" value="NZ_JBBDGL010000002.1"/>
</dbReference>
<dbReference type="InterPro" id="IPR002575">
    <property type="entry name" value="Aminoglycoside_PTrfase"/>
</dbReference>
<feature type="region of interest" description="Disordered" evidence="1">
    <location>
        <begin position="353"/>
        <end position="449"/>
    </location>
</feature>
<dbReference type="SUPFAM" id="SSF56112">
    <property type="entry name" value="Protein kinase-like (PK-like)"/>
    <property type="match status" value="1"/>
</dbReference>
<name>A0ABU8LVC7_9MICO</name>
<protein>
    <submittedName>
        <fullName evidence="3">Phosphotransferase</fullName>
    </submittedName>
</protein>
<sequence length="449" mass="47583">MARSPLTLAASVTSALPLAGVVRVGALTEGEGARFDSAIAELDDGRSVVIRVPNDESAAVELSAEVAALRALTAGVRSLLPFRAPELLGETTLDGARAVVVDYLPGYRVDAAELPPGRGVSTSLGEALAAVHALPVSIVRAEGLPVRMPQQVRTDVSRLLDRAETTARVPDGLLARWRRALRAESVWRFESAVVIGGGGAASFIFDDVDEVPEVTALLDWHALAVGDPAADLHWLASAPDAAEDVFAAYVAGSDRAPDALFRARTRLYAELEFAKWLVHGYDTGSDEIMSDAQSLLEALDASTTGDEIVPNVAADVDGTLAFLDNMPSAQGGVDTSMQTDAYDAEELAQWVARENSESSHADDAHEEPSVLDGTETSDHSATAPIDVDEMLREHRASMEASDDLAARNEQQATHAAPAEAPRTDPENDDAHAAEAERASDAALRRWLSE</sequence>
<evidence type="ECO:0000313" key="4">
    <source>
        <dbReference type="Proteomes" id="UP001368654"/>
    </source>
</evidence>
<dbReference type="Pfam" id="PF01636">
    <property type="entry name" value="APH"/>
    <property type="match status" value="1"/>
</dbReference>
<evidence type="ECO:0000313" key="3">
    <source>
        <dbReference type="EMBL" id="MEJ1155813.1"/>
    </source>
</evidence>
<gene>
    <name evidence="3" type="ORF">WDU96_09440</name>
</gene>
<proteinExistence type="predicted"/>
<feature type="compositionally biased region" description="Basic and acidic residues" evidence="1">
    <location>
        <begin position="421"/>
        <end position="449"/>
    </location>
</feature>
<dbReference type="Gene3D" id="3.90.1200.10">
    <property type="match status" value="1"/>
</dbReference>
<keyword evidence="4" id="KW-1185">Reference proteome</keyword>
<evidence type="ECO:0000259" key="2">
    <source>
        <dbReference type="Pfam" id="PF01636"/>
    </source>
</evidence>
<evidence type="ECO:0000256" key="1">
    <source>
        <dbReference type="SAM" id="MobiDB-lite"/>
    </source>
</evidence>
<organism evidence="3 4">
    <name type="scientific">Microbacterium marmarense</name>
    <dbReference type="NCBI Taxonomy" id="3122051"/>
    <lineage>
        <taxon>Bacteria</taxon>
        <taxon>Bacillati</taxon>
        <taxon>Actinomycetota</taxon>
        <taxon>Actinomycetes</taxon>
        <taxon>Micrococcales</taxon>
        <taxon>Microbacteriaceae</taxon>
        <taxon>Microbacterium</taxon>
    </lineage>
</organism>
<feature type="domain" description="Aminoglycoside phosphotransferase" evidence="2">
    <location>
        <begin position="32"/>
        <end position="252"/>
    </location>
</feature>
<reference evidence="3 4" key="1">
    <citation type="submission" date="2024-02" db="EMBL/GenBank/DDBJ databases">
        <authorList>
            <person name="Saticioglu I.B."/>
        </authorList>
    </citation>
    <scope>NUCLEOTIDE SEQUENCE [LARGE SCALE GENOMIC DNA]</scope>
    <source>
        <strain evidence="3 4">Mu-86</strain>
    </source>
</reference>
<dbReference type="InterPro" id="IPR011009">
    <property type="entry name" value="Kinase-like_dom_sf"/>
</dbReference>
<comment type="caution">
    <text evidence="3">The sequence shown here is derived from an EMBL/GenBank/DDBJ whole genome shotgun (WGS) entry which is preliminary data.</text>
</comment>